<feature type="region of interest" description="Disordered" evidence="7">
    <location>
        <begin position="358"/>
        <end position="396"/>
    </location>
</feature>
<evidence type="ECO:0000256" key="7">
    <source>
        <dbReference type="SAM" id="MobiDB-lite"/>
    </source>
</evidence>
<accession>A0AA39DZ94</accession>
<dbReference type="CDD" id="cd15539">
    <property type="entry name" value="PHD1_AIRE"/>
    <property type="match status" value="1"/>
</dbReference>
<dbReference type="GO" id="GO:0045944">
    <property type="term" value="P:positive regulation of transcription by RNA polymerase II"/>
    <property type="evidence" value="ECO:0007669"/>
    <property type="project" value="TreeGrafter"/>
</dbReference>
<name>A0AA39DZ94_VITRO</name>
<dbReference type="PROSITE" id="PS51186">
    <property type="entry name" value="GNAT"/>
    <property type="match status" value="1"/>
</dbReference>
<dbReference type="Pfam" id="PF00628">
    <property type="entry name" value="PHD"/>
    <property type="match status" value="1"/>
</dbReference>
<dbReference type="Proteomes" id="UP001168098">
    <property type="component" value="Unassembled WGS sequence"/>
</dbReference>
<dbReference type="SUPFAM" id="SSF57903">
    <property type="entry name" value="FYVE/PHD zinc finger"/>
    <property type="match status" value="2"/>
</dbReference>
<feature type="compositionally biased region" description="Polar residues" evidence="7">
    <location>
        <begin position="184"/>
        <end position="201"/>
    </location>
</feature>
<dbReference type="InterPro" id="IPR011011">
    <property type="entry name" value="Znf_FYVE_PHD"/>
</dbReference>
<evidence type="ECO:0000256" key="4">
    <source>
        <dbReference type="ARBA" id="ARBA00022833"/>
    </source>
</evidence>
<evidence type="ECO:0000256" key="2">
    <source>
        <dbReference type="ARBA" id="ARBA00022723"/>
    </source>
</evidence>
<evidence type="ECO:0000256" key="1">
    <source>
        <dbReference type="ARBA" id="ARBA00004123"/>
    </source>
</evidence>
<protein>
    <recommendedName>
        <fullName evidence="12">PHD-type domain-containing protein</fullName>
    </recommendedName>
</protein>
<evidence type="ECO:0000259" key="9">
    <source>
        <dbReference type="PROSITE" id="PS51186"/>
    </source>
</evidence>
<gene>
    <name evidence="10" type="ORF">PVL29_008101</name>
</gene>
<dbReference type="GO" id="GO:0003682">
    <property type="term" value="F:chromatin binding"/>
    <property type="evidence" value="ECO:0007669"/>
    <property type="project" value="TreeGrafter"/>
</dbReference>
<dbReference type="InterPro" id="IPR032308">
    <property type="entry name" value="TDBD"/>
</dbReference>
<comment type="subcellular location">
    <subcellularLocation>
        <location evidence="1">Nucleus</location>
    </subcellularLocation>
</comment>
<feature type="region of interest" description="Disordered" evidence="7">
    <location>
        <begin position="184"/>
        <end position="204"/>
    </location>
</feature>
<dbReference type="PROSITE" id="PS50016">
    <property type="entry name" value="ZF_PHD_2"/>
    <property type="match status" value="1"/>
</dbReference>
<reference evidence="10 11" key="1">
    <citation type="journal article" date="2023" name="BMC Biotechnol.">
        <title>Vitis rotundifolia cv Carlos genome sequencing.</title>
        <authorList>
            <person name="Huff M."/>
            <person name="Hulse-Kemp A."/>
            <person name="Scheffler B."/>
            <person name="Youngblood R."/>
            <person name="Simpson S."/>
            <person name="Babiker E."/>
            <person name="Staton M."/>
        </authorList>
    </citation>
    <scope>NUCLEOTIDE SEQUENCE [LARGE SCALE GENOMIC DNA]</scope>
    <source>
        <tissue evidence="10">Leaf</tissue>
    </source>
</reference>
<evidence type="ECO:0000256" key="6">
    <source>
        <dbReference type="PROSITE-ProRule" id="PRU00146"/>
    </source>
</evidence>
<feature type="compositionally biased region" description="Low complexity" evidence="7">
    <location>
        <begin position="378"/>
        <end position="394"/>
    </location>
</feature>
<dbReference type="SMART" id="SM00249">
    <property type="entry name" value="PHD"/>
    <property type="match status" value="2"/>
</dbReference>
<dbReference type="FunFam" id="3.30.40.10:FF:000506">
    <property type="entry name" value="Acyl-CoA N-acyltransferase with RING/FYVE/PHD-type zinc finger domain"/>
    <property type="match status" value="1"/>
</dbReference>
<keyword evidence="5" id="KW-0539">Nucleus</keyword>
<dbReference type="SUPFAM" id="SSF55729">
    <property type="entry name" value="Acyl-CoA N-acyltransferases (Nat)"/>
    <property type="match status" value="1"/>
</dbReference>
<comment type="caution">
    <text evidence="10">The sequence shown here is derived from an EMBL/GenBank/DDBJ whole genome shotgun (WGS) entry which is preliminary data.</text>
</comment>
<dbReference type="InterPro" id="IPR019786">
    <property type="entry name" value="Zinc_finger_PHD-type_CS"/>
</dbReference>
<dbReference type="Pfam" id="PF16135">
    <property type="entry name" value="TDBD"/>
    <property type="match status" value="2"/>
</dbReference>
<dbReference type="InterPro" id="IPR056511">
    <property type="entry name" value="IDM1_C"/>
</dbReference>
<dbReference type="GO" id="GO:0008270">
    <property type="term" value="F:zinc ion binding"/>
    <property type="evidence" value="ECO:0007669"/>
    <property type="project" value="UniProtKB-KW"/>
</dbReference>
<dbReference type="FunFam" id="3.30.40.10:FF:000494">
    <property type="entry name" value="Acyl-CoA N-acyltransferase with RING/FYVE/PHD-type zinc finger domain"/>
    <property type="match status" value="1"/>
</dbReference>
<organism evidence="10 11">
    <name type="scientific">Vitis rotundifolia</name>
    <name type="common">Muscadine grape</name>
    <dbReference type="NCBI Taxonomy" id="103349"/>
    <lineage>
        <taxon>Eukaryota</taxon>
        <taxon>Viridiplantae</taxon>
        <taxon>Streptophyta</taxon>
        <taxon>Embryophyta</taxon>
        <taxon>Tracheophyta</taxon>
        <taxon>Spermatophyta</taxon>
        <taxon>Magnoliopsida</taxon>
        <taxon>eudicotyledons</taxon>
        <taxon>Gunneridae</taxon>
        <taxon>Pentapetalae</taxon>
        <taxon>rosids</taxon>
        <taxon>Vitales</taxon>
        <taxon>Vitaceae</taxon>
        <taxon>Viteae</taxon>
        <taxon>Vitis</taxon>
    </lineage>
</organism>
<keyword evidence="3 6" id="KW-0863">Zinc-finger</keyword>
<dbReference type="AlphaFoldDB" id="A0AA39DZ94"/>
<dbReference type="InterPro" id="IPR013083">
    <property type="entry name" value="Znf_RING/FYVE/PHD"/>
</dbReference>
<dbReference type="PANTHER" id="PTHR47025:SF2">
    <property type="entry name" value="AUTOIMMUNE REGULATOR"/>
    <property type="match status" value="1"/>
</dbReference>
<feature type="compositionally biased region" description="Basic and acidic residues" evidence="7">
    <location>
        <begin position="74"/>
        <end position="89"/>
    </location>
</feature>
<dbReference type="EMBL" id="JARBHA010000006">
    <property type="protein sequence ID" value="KAJ9699337.1"/>
    <property type="molecule type" value="Genomic_DNA"/>
</dbReference>
<evidence type="ECO:0008006" key="12">
    <source>
        <dbReference type="Google" id="ProtNLM"/>
    </source>
</evidence>
<dbReference type="Gene3D" id="3.30.40.10">
    <property type="entry name" value="Zinc/RING finger domain, C3HC4 (zinc finger)"/>
    <property type="match status" value="2"/>
</dbReference>
<dbReference type="Pfam" id="PF23209">
    <property type="entry name" value="IDM1_C"/>
    <property type="match status" value="1"/>
</dbReference>
<keyword evidence="4" id="KW-0862">Zinc</keyword>
<dbReference type="GO" id="GO:0005634">
    <property type="term" value="C:nucleus"/>
    <property type="evidence" value="ECO:0007669"/>
    <property type="project" value="UniProtKB-SubCell"/>
</dbReference>
<dbReference type="InterPro" id="IPR016181">
    <property type="entry name" value="Acyl_CoA_acyltransferase"/>
</dbReference>
<feature type="compositionally biased region" description="Polar residues" evidence="7">
    <location>
        <begin position="56"/>
        <end position="73"/>
    </location>
</feature>
<sequence>MAKGTDSEEFVVLSRVRPGCKREFAFAVKAQSAIAGSLGRTRTRNDRGGLWGNGGSEISNNKRQKSSVSNSEKNNAEKRSSEDGIRSNEADSMDNEALRSGDAEQGNHPADNPMHTAGVGELKSCPGGEEEFKDDTPAPMHREDAEISETQNADVVENATSDQRPRRVSETDLMPNADTMEISAVNNGEENTGTRRSSGLVSRTPRRFPAKLKELLDTGILEDLPVQYIRGSRTRGSGESGLRGVIKGSGILCSCNSCKGTKVVTPNLFELHAGSSNKRPPEYIYLENGTSLRGVMNAWKNAALDSLDEAIRVAIGCSMKKKSTFCLNCKGHISEAGIGNSKVLCLSCLQLKESQASPSQVTGSSDSHLRSPKPSTISRSAESVSKCSSSGSKSYGRVTKKDLSLHKLVFGENGLPEGTEVGYYVRGQQLLVGYKRGSGIFCTCCNSEVSPSQFEAHAGWASRRKPYLHIYTSNGVSLHEFSISLSRGREISVSDNDDLCSICLDGGNLLCCDGCPRVFHKECVSLANIPKGKWFCKFCNNMLQKEKFVEHNANAVAAGRVAGVDPIEQITKRCIRIVNTQVDEMGGCALCRRHEFSRSGFGPRTVMLCDQCEKEFHVGCLREHDMDDLKEVPKGKWFCCHDCKRINSSLQKLVVHGEEELPHNVLTTIKEKYGRNGSACSKDPDIKWRLLCGRRASSIEAGSLLSQALSIFHEQFDPIADAAGRDLLPDMVHGKSTREWDFGGMYCAILTISSQVVSAAAFRIFGKEVAELPLVATRSDCQGQGYFQTLFSCLEGLLGLLEVRSLVLPAAEGAESIWTNKFGFNKVTQEQRNNFRRDYQMMTFQGTLMLQKLVPR</sequence>
<evidence type="ECO:0000313" key="10">
    <source>
        <dbReference type="EMBL" id="KAJ9699337.1"/>
    </source>
</evidence>
<proteinExistence type="predicted"/>
<feature type="compositionally biased region" description="Basic and acidic residues" evidence="7">
    <location>
        <begin position="134"/>
        <end position="145"/>
    </location>
</feature>
<evidence type="ECO:0000256" key="5">
    <source>
        <dbReference type="ARBA" id="ARBA00023242"/>
    </source>
</evidence>
<evidence type="ECO:0000313" key="11">
    <source>
        <dbReference type="Proteomes" id="UP001168098"/>
    </source>
</evidence>
<evidence type="ECO:0000256" key="3">
    <source>
        <dbReference type="ARBA" id="ARBA00022771"/>
    </source>
</evidence>
<dbReference type="PROSITE" id="PS01359">
    <property type="entry name" value="ZF_PHD_1"/>
    <property type="match status" value="1"/>
</dbReference>
<feature type="domain" description="PHD-type" evidence="8">
    <location>
        <begin position="497"/>
        <end position="542"/>
    </location>
</feature>
<keyword evidence="11" id="KW-1185">Reference proteome</keyword>
<feature type="compositionally biased region" description="Polar residues" evidence="7">
    <location>
        <begin position="148"/>
        <end position="162"/>
    </location>
</feature>
<dbReference type="InterPro" id="IPR019787">
    <property type="entry name" value="Znf_PHD-finger"/>
</dbReference>
<evidence type="ECO:0000259" key="8">
    <source>
        <dbReference type="PROSITE" id="PS50016"/>
    </source>
</evidence>
<dbReference type="GO" id="GO:0000977">
    <property type="term" value="F:RNA polymerase II transcription regulatory region sequence-specific DNA binding"/>
    <property type="evidence" value="ECO:0007669"/>
    <property type="project" value="TreeGrafter"/>
</dbReference>
<dbReference type="InterPro" id="IPR000182">
    <property type="entry name" value="GNAT_dom"/>
</dbReference>
<dbReference type="PANTHER" id="PTHR47025">
    <property type="entry name" value="AUTOIMMUNE REGULATOR"/>
    <property type="match status" value="1"/>
</dbReference>
<keyword evidence="2" id="KW-0479">Metal-binding</keyword>
<feature type="region of interest" description="Disordered" evidence="7">
    <location>
        <begin position="31"/>
        <end position="167"/>
    </location>
</feature>
<dbReference type="InterPro" id="IPR001965">
    <property type="entry name" value="Znf_PHD"/>
</dbReference>
<dbReference type="Gene3D" id="3.40.630.30">
    <property type="match status" value="1"/>
</dbReference>
<feature type="domain" description="N-acetyltransferase" evidence="9">
    <location>
        <begin position="694"/>
        <end position="854"/>
    </location>
</feature>
<dbReference type="GO" id="GO:0016747">
    <property type="term" value="F:acyltransferase activity, transferring groups other than amino-acyl groups"/>
    <property type="evidence" value="ECO:0007669"/>
    <property type="project" value="InterPro"/>
</dbReference>
<dbReference type="GO" id="GO:0042393">
    <property type="term" value="F:histone binding"/>
    <property type="evidence" value="ECO:0007669"/>
    <property type="project" value="TreeGrafter"/>
</dbReference>